<evidence type="ECO:0000313" key="1">
    <source>
        <dbReference type="EMBL" id="PJI84357.1"/>
    </source>
</evidence>
<proteinExistence type="predicted"/>
<organism evidence="1 2">
    <name type="scientific">Yoonia maricola</name>
    <dbReference type="NCBI Taxonomy" id="420999"/>
    <lineage>
        <taxon>Bacteria</taxon>
        <taxon>Pseudomonadati</taxon>
        <taxon>Pseudomonadota</taxon>
        <taxon>Alphaproteobacteria</taxon>
        <taxon>Rhodobacterales</taxon>
        <taxon>Paracoccaceae</taxon>
        <taxon>Yoonia</taxon>
    </lineage>
</organism>
<dbReference type="Proteomes" id="UP000228531">
    <property type="component" value="Unassembled WGS sequence"/>
</dbReference>
<dbReference type="AlphaFoldDB" id="A0A2M8W0B0"/>
<name>A0A2M8W0B0_9RHOB</name>
<protein>
    <submittedName>
        <fullName evidence="1">Uncharacterized protein</fullName>
    </submittedName>
</protein>
<gene>
    <name evidence="1" type="ORF">BC777_3899</name>
</gene>
<keyword evidence="2" id="KW-1185">Reference proteome</keyword>
<sequence length="88" mass="9303">MNKLSTEGFFDARATEDGGMAVSPEDMVKLRFLLNAVDIDASGARLALQVGKARVTLHENGTIRLDGAAVVQTATESITLDGALIELN</sequence>
<evidence type="ECO:0000313" key="2">
    <source>
        <dbReference type="Proteomes" id="UP000228531"/>
    </source>
</evidence>
<dbReference type="RefSeq" id="WP_100369829.1">
    <property type="nucleotide sequence ID" value="NZ_PGTY01000005.1"/>
</dbReference>
<comment type="caution">
    <text evidence="1">The sequence shown here is derived from an EMBL/GenBank/DDBJ whole genome shotgun (WGS) entry which is preliminary data.</text>
</comment>
<accession>A0A2M8W0B0</accession>
<dbReference type="EMBL" id="PGTY01000005">
    <property type="protein sequence ID" value="PJI84357.1"/>
    <property type="molecule type" value="Genomic_DNA"/>
</dbReference>
<reference evidence="1 2" key="1">
    <citation type="submission" date="2017-11" db="EMBL/GenBank/DDBJ databases">
        <title>Genomic Encyclopedia of Archaeal and Bacterial Type Strains, Phase II (KMG-II): From Individual Species to Whole Genera.</title>
        <authorList>
            <person name="Goeker M."/>
        </authorList>
    </citation>
    <scope>NUCLEOTIDE SEQUENCE [LARGE SCALE GENOMIC DNA]</scope>
    <source>
        <strain evidence="1 2">DSM 29128</strain>
    </source>
</reference>